<keyword evidence="4" id="KW-1185">Reference proteome</keyword>
<dbReference type="Pfam" id="PF11412">
    <property type="entry name" value="DsbD_N"/>
    <property type="match status" value="1"/>
</dbReference>
<keyword evidence="1" id="KW-0732">Signal</keyword>
<feature type="domain" description="Thiol:disulfide interchange protein DsbD N-terminal" evidence="2">
    <location>
        <begin position="47"/>
        <end position="151"/>
    </location>
</feature>
<evidence type="ECO:0000313" key="4">
    <source>
        <dbReference type="Proteomes" id="UP000184066"/>
    </source>
</evidence>
<reference evidence="3 4" key="1">
    <citation type="submission" date="2016-12" db="EMBL/GenBank/DDBJ databases">
        <authorList>
            <person name="Song W.-J."/>
            <person name="Kurnit D.M."/>
        </authorList>
    </citation>
    <scope>NUCLEOTIDE SEQUENCE [LARGE SCALE GENOMIC DNA]</scope>
    <source>
        <strain evidence="3 4">CGMCC 1.10808</strain>
    </source>
</reference>
<dbReference type="RefSeq" id="WP_072748269.1">
    <property type="nucleotide sequence ID" value="NZ_FOHL01000010.1"/>
</dbReference>
<feature type="chain" id="PRO_5009929557" evidence="1">
    <location>
        <begin position="29"/>
        <end position="278"/>
    </location>
</feature>
<dbReference type="Proteomes" id="UP000184066">
    <property type="component" value="Unassembled WGS sequence"/>
</dbReference>
<protein>
    <submittedName>
        <fullName evidence="3">Thiol-disulfide interchange protein, contains DsbC and DsbD domains</fullName>
    </submittedName>
</protein>
<accession>A0A1M7TY49</accession>
<evidence type="ECO:0000313" key="3">
    <source>
        <dbReference type="EMBL" id="SHN75692.1"/>
    </source>
</evidence>
<dbReference type="InterPro" id="IPR028250">
    <property type="entry name" value="DsbDN"/>
</dbReference>
<sequence>MARAARLALGLAVAAMAAAALPPPAARAEQGAPATLRLVPAGRTADGRPMAALLMDLADGWKTYWRAPGEAGVPPRIDWSGSENLARAEALWPRPDAFESFGMLTLGYKHAMTLPLALAPERADRPMRLRMRIDYGVCSDICMPGSAELSLELPAGGAPAPEAVAARLSAALADGPQDAARAGVAMARCALEGAGGERRLTALLRLPAAMRAHAPAVVVEGPEGVWFDPPRVSPAAEGIEIAADALLDDPALWVARSAVRVTVLAGSGFFELTGCPAG</sequence>
<organism evidence="3 4">
    <name type="scientific">Oceanicella actignis</name>
    <dbReference type="NCBI Taxonomy" id="1189325"/>
    <lineage>
        <taxon>Bacteria</taxon>
        <taxon>Pseudomonadati</taxon>
        <taxon>Pseudomonadota</taxon>
        <taxon>Alphaproteobacteria</taxon>
        <taxon>Rhodobacterales</taxon>
        <taxon>Paracoccaceae</taxon>
        <taxon>Oceanicella</taxon>
    </lineage>
</organism>
<dbReference type="EMBL" id="FRDL01000011">
    <property type="protein sequence ID" value="SHN75692.1"/>
    <property type="molecule type" value="Genomic_DNA"/>
</dbReference>
<dbReference type="STRING" id="1189325.SAMN04488119_11095"/>
<evidence type="ECO:0000259" key="2">
    <source>
        <dbReference type="Pfam" id="PF11412"/>
    </source>
</evidence>
<feature type="signal peptide" evidence="1">
    <location>
        <begin position="1"/>
        <end position="28"/>
    </location>
</feature>
<proteinExistence type="predicted"/>
<dbReference type="OrthoDB" id="9811036at2"/>
<dbReference type="AlphaFoldDB" id="A0A1M7TY49"/>
<name>A0A1M7TY49_9RHOB</name>
<gene>
    <name evidence="3" type="ORF">SAMN05216200_11195</name>
</gene>
<evidence type="ECO:0000256" key="1">
    <source>
        <dbReference type="SAM" id="SignalP"/>
    </source>
</evidence>